<accession>A0A839N7J1</accession>
<proteinExistence type="predicted"/>
<name>A0A839N7J1_9MICO</name>
<dbReference type="Pfam" id="PF08843">
    <property type="entry name" value="AbiEii"/>
    <property type="match status" value="1"/>
</dbReference>
<comment type="caution">
    <text evidence="1">The sequence shown here is derived from an EMBL/GenBank/DDBJ whole genome shotgun (WGS) entry which is preliminary data.</text>
</comment>
<keyword evidence="1" id="KW-0808">Transferase</keyword>
<reference evidence="1 2" key="1">
    <citation type="submission" date="2020-08" db="EMBL/GenBank/DDBJ databases">
        <title>Sequencing the genomes of 1000 actinobacteria strains.</title>
        <authorList>
            <person name="Klenk H.-P."/>
        </authorList>
    </citation>
    <scope>NUCLEOTIDE SEQUENCE [LARGE SCALE GENOMIC DNA]</scope>
    <source>
        <strain evidence="1 2">DSM 105369</strain>
    </source>
</reference>
<evidence type="ECO:0000313" key="1">
    <source>
        <dbReference type="EMBL" id="MBB2893740.1"/>
    </source>
</evidence>
<protein>
    <submittedName>
        <fullName evidence="1">Putative nucleotidyltransferase</fullName>
    </submittedName>
</protein>
<dbReference type="Proteomes" id="UP000559182">
    <property type="component" value="Unassembled WGS sequence"/>
</dbReference>
<dbReference type="GO" id="GO:0016740">
    <property type="term" value="F:transferase activity"/>
    <property type="evidence" value="ECO:0007669"/>
    <property type="project" value="UniProtKB-KW"/>
</dbReference>
<gene>
    <name evidence="1" type="ORF">FHU39_003771</name>
</gene>
<evidence type="ECO:0000313" key="2">
    <source>
        <dbReference type="Proteomes" id="UP000559182"/>
    </source>
</evidence>
<organism evidence="1 2">
    <name type="scientific">Flexivirga oryzae</name>
    <dbReference type="NCBI Taxonomy" id="1794944"/>
    <lineage>
        <taxon>Bacteria</taxon>
        <taxon>Bacillati</taxon>
        <taxon>Actinomycetota</taxon>
        <taxon>Actinomycetes</taxon>
        <taxon>Micrococcales</taxon>
        <taxon>Dermacoccaceae</taxon>
        <taxon>Flexivirga</taxon>
    </lineage>
</organism>
<keyword evidence="2" id="KW-1185">Reference proteome</keyword>
<dbReference type="AlphaFoldDB" id="A0A839N7J1"/>
<sequence length="213" mass="23790">MMLKDARETYDVDIAIAVRSDDLEQQLDKLDTRRGVYLRGQLHGMDVDVLPFGADFEPSQELEIDGVVWDLAGLSDAYLCAETYYAKNAAFRCPTLASLIILKLIAWDTRGNNNGRTKDAQDLALLLDACGHGDYADEVLGHPAAERYEWDPYLAGPYVQGIKAQHQMGPAVRARVRDAIAPRMRVLADGQPRTDPRRIEQYEAFFSGFTALP</sequence>
<dbReference type="InterPro" id="IPR014942">
    <property type="entry name" value="AbiEii"/>
</dbReference>
<dbReference type="EMBL" id="JACHVQ010000003">
    <property type="protein sequence ID" value="MBB2893740.1"/>
    <property type="molecule type" value="Genomic_DNA"/>
</dbReference>